<dbReference type="AlphaFoldDB" id="A0A392MM83"/>
<name>A0A392MM83_9FABA</name>
<proteinExistence type="predicted"/>
<dbReference type="EMBL" id="LXQA010013915">
    <property type="protein sequence ID" value="MCH88313.1"/>
    <property type="molecule type" value="Genomic_DNA"/>
</dbReference>
<keyword evidence="2" id="KW-1185">Reference proteome</keyword>
<sequence>MRSSIDAWSVRWDLKGQTFRLLMPHVKASEKASLWPRAIQWVLMITVGSVINGCDLTGAYLHNGCAGWSREQRMNTMNFPCISGNSGSCVGEDFVVSSPRHTHDFVGESCFSSFVVVEIGFE</sequence>
<dbReference type="Proteomes" id="UP000265520">
    <property type="component" value="Unassembled WGS sequence"/>
</dbReference>
<reference evidence="1 2" key="1">
    <citation type="journal article" date="2018" name="Front. Plant Sci.">
        <title>Red Clover (Trifolium pratense) and Zigzag Clover (T. medium) - A Picture of Genomic Similarities and Differences.</title>
        <authorList>
            <person name="Dluhosova J."/>
            <person name="Istvanek J."/>
            <person name="Nedelnik J."/>
            <person name="Repkova J."/>
        </authorList>
    </citation>
    <scope>NUCLEOTIDE SEQUENCE [LARGE SCALE GENOMIC DNA]</scope>
    <source>
        <strain evidence="2">cv. 10/8</strain>
        <tissue evidence="1">Leaf</tissue>
    </source>
</reference>
<protein>
    <submittedName>
        <fullName evidence="1">Uncharacterized protein</fullName>
    </submittedName>
</protein>
<gene>
    <name evidence="1" type="ORF">A2U01_0009197</name>
</gene>
<evidence type="ECO:0000313" key="2">
    <source>
        <dbReference type="Proteomes" id="UP000265520"/>
    </source>
</evidence>
<accession>A0A392MM83</accession>
<organism evidence="1 2">
    <name type="scientific">Trifolium medium</name>
    <dbReference type="NCBI Taxonomy" id="97028"/>
    <lineage>
        <taxon>Eukaryota</taxon>
        <taxon>Viridiplantae</taxon>
        <taxon>Streptophyta</taxon>
        <taxon>Embryophyta</taxon>
        <taxon>Tracheophyta</taxon>
        <taxon>Spermatophyta</taxon>
        <taxon>Magnoliopsida</taxon>
        <taxon>eudicotyledons</taxon>
        <taxon>Gunneridae</taxon>
        <taxon>Pentapetalae</taxon>
        <taxon>rosids</taxon>
        <taxon>fabids</taxon>
        <taxon>Fabales</taxon>
        <taxon>Fabaceae</taxon>
        <taxon>Papilionoideae</taxon>
        <taxon>50 kb inversion clade</taxon>
        <taxon>NPAAA clade</taxon>
        <taxon>Hologalegina</taxon>
        <taxon>IRL clade</taxon>
        <taxon>Trifolieae</taxon>
        <taxon>Trifolium</taxon>
    </lineage>
</organism>
<evidence type="ECO:0000313" key="1">
    <source>
        <dbReference type="EMBL" id="MCH88313.1"/>
    </source>
</evidence>
<comment type="caution">
    <text evidence="1">The sequence shown here is derived from an EMBL/GenBank/DDBJ whole genome shotgun (WGS) entry which is preliminary data.</text>
</comment>